<sequence length="389" mass="42426">MGATTAASSALFYARSILHHCHIIPRADKSTWEFMRDLHYIPSNAKSVRHEPRNGILMCPTHHAGFDSYQFYIRWTSETNTFVAVNHSQDPNWEALHGNVLHFNTNTKRCPFPTAFLWHEYRVRGFHPTRGDRLVPIKRGGLQGGGFFGRGDGAEPHHDNVARRGGGGDPGNAGAGAGEHVEAHGSGHDDVNMPTFTPMRLEGDSLAAWLKAAREHSSWKDCVVENTSWDGTAAENIEKYQRLLRIKRRPHLRVARALIWAWAGGRTCARPPPHRANGMADNVGTSNLHMPAGFGVGGQEGWEGGAGGEKAQALGKGDEVSFLAYGRIVVIIRYGPSRRRPPPTPYPIFVGVSQPPDGETLSLSTVARLKKAEAEAGAGLVAGYTCTPP</sequence>
<gene>
    <name evidence="3" type="ORF">NLJ89_g6533</name>
</gene>
<reference evidence="3" key="1">
    <citation type="submission" date="2022-07" db="EMBL/GenBank/DDBJ databases">
        <title>Genome Sequence of Agrocybe chaxingu.</title>
        <authorList>
            <person name="Buettner E."/>
        </authorList>
    </citation>
    <scope>NUCLEOTIDE SEQUENCE</scope>
    <source>
        <strain evidence="3">MP-N11</strain>
    </source>
</reference>
<dbReference type="AlphaFoldDB" id="A0A9W8JZ18"/>
<organism evidence="3 4">
    <name type="scientific">Agrocybe chaxingu</name>
    <dbReference type="NCBI Taxonomy" id="84603"/>
    <lineage>
        <taxon>Eukaryota</taxon>
        <taxon>Fungi</taxon>
        <taxon>Dikarya</taxon>
        <taxon>Basidiomycota</taxon>
        <taxon>Agaricomycotina</taxon>
        <taxon>Agaricomycetes</taxon>
        <taxon>Agaricomycetidae</taxon>
        <taxon>Agaricales</taxon>
        <taxon>Agaricineae</taxon>
        <taxon>Strophariaceae</taxon>
        <taxon>Agrocybe</taxon>
    </lineage>
</organism>
<protein>
    <recommendedName>
        <fullName evidence="2">HNH nuclease domain-containing protein</fullName>
    </recommendedName>
</protein>
<dbReference type="InterPro" id="IPR003615">
    <property type="entry name" value="HNH_nuc"/>
</dbReference>
<evidence type="ECO:0000313" key="3">
    <source>
        <dbReference type="EMBL" id="KAJ3507027.1"/>
    </source>
</evidence>
<evidence type="ECO:0000256" key="1">
    <source>
        <dbReference type="SAM" id="MobiDB-lite"/>
    </source>
</evidence>
<evidence type="ECO:0000313" key="4">
    <source>
        <dbReference type="Proteomes" id="UP001148786"/>
    </source>
</evidence>
<accession>A0A9W8JZ18</accession>
<evidence type="ECO:0000259" key="2">
    <source>
        <dbReference type="Pfam" id="PF13391"/>
    </source>
</evidence>
<dbReference type="Pfam" id="PF13391">
    <property type="entry name" value="HNH_2"/>
    <property type="match status" value="1"/>
</dbReference>
<dbReference type="EMBL" id="JANKHO010000702">
    <property type="protein sequence ID" value="KAJ3507027.1"/>
    <property type="molecule type" value="Genomic_DNA"/>
</dbReference>
<comment type="caution">
    <text evidence="3">The sequence shown here is derived from an EMBL/GenBank/DDBJ whole genome shotgun (WGS) entry which is preliminary data.</text>
</comment>
<dbReference type="Proteomes" id="UP001148786">
    <property type="component" value="Unassembled WGS sequence"/>
</dbReference>
<proteinExistence type="predicted"/>
<name>A0A9W8JZ18_9AGAR</name>
<keyword evidence="4" id="KW-1185">Reference proteome</keyword>
<feature type="compositionally biased region" description="Basic and acidic residues" evidence="1">
    <location>
        <begin position="153"/>
        <end position="162"/>
    </location>
</feature>
<feature type="compositionally biased region" description="Gly residues" evidence="1">
    <location>
        <begin position="164"/>
        <end position="177"/>
    </location>
</feature>
<dbReference type="OrthoDB" id="2124139at2759"/>
<feature type="domain" description="HNH nuclease" evidence="2">
    <location>
        <begin position="16"/>
        <end position="73"/>
    </location>
</feature>
<feature type="region of interest" description="Disordered" evidence="1">
    <location>
        <begin position="153"/>
        <end position="187"/>
    </location>
</feature>